<organism evidence="3 4">
    <name type="scientific">Riccia sorocarpa</name>
    <dbReference type="NCBI Taxonomy" id="122646"/>
    <lineage>
        <taxon>Eukaryota</taxon>
        <taxon>Viridiplantae</taxon>
        <taxon>Streptophyta</taxon>
        <taxon>Embryophyta</taxon>
        <taxon>Marchantiophyta</taxon>
        <taxon>Marchantiopsida</taxon>
        <taxon>Marchantiidae</taxon>
        <taxon>Marchantiales</taxon>
        <taxon>Ricciaceae</taxon>
        <taxon>Riccia</taxon>
    </lineage>
</organism>
<comment type="caution">
    <text evidence="3">The sequence shown here is derived from an EMBL/GenBank/DDBJ whole genome shotgun (WGS) entry which is preliminary data.</text>
</comment>
<accession>A0ABD3IDJ7</accession>
<dbReference type="EMBL" id="JBJQOH010000001">
    <property type="protein sequence ID" value="KAL3701783.1"/>
    <property type="molecule type" value="Genomic_DNA"/>
</dbReference>
<proteinExistence type="predicted"/>
<evidence type="ECO:0000313" key="4">
    <source>
        <dbReference type="Proteomes" id="UP001633002"/>
    </source>
</evidence>
<feature type="region of interest" description="Disordered" evidence="2">
    <location>
        <begin position="17"/>
        <end position="51"/>
    </location>
</feature>
<feature type="coiled-coil region" evidence="1">
    <location>
        <begin position="123"/>
        <end position="223"/>
    </location>
</feature>
<evidence type="ECO:0000313" key="3">
    <source>
        <dbReference type="EMBL" id="KAL3701783.1"/>
    </source>
</evidence>
<dbReference type="Proteomes" id="UP001633002">
    <property type="component" value="Unassembled WGS sequence"/>
</dbReference>
<keyword evidence="1" id="KW-0175">Coiled coil</keyword>
<keyword evidence="4" id="KW-1185">Reference proteome</keyword>
<feature type="compositionally biased region" description="Basic and acidic residues" evidence="2">
    <location>
        <begin position="17"/>
        <end position="29"/>
    </location>
</feature>
<evidence type="ECO:0000256" key="1">
    <source>
        <dbReference type="SAM" id="Coils"/>
    </source>
</evidence>
<gene>
    <name evidence="3" type="ORF">R1sor_019805</name>
</gene>
<feature type="compositionally biased region" description="Gly residues" evidence="2">
    <location>
        <begin position="342"/>
        <end position="359"/>
    </location>
</feature>
<feature type="region of interest" description="Disordered" evidence="2">
    <location>
        <begin position="308"/>
        <end position="380"/>
    </location>
</feature>
<feature type="compositionally biased region" description="Polar residues" evidence="2">
    <location>
        <begin position="254"/>
        <end position="269"/>
    </location>
</feature>
<dbReference type="AlphaFoldDB" id="A0ABD3IDJ7"/>
<protein>
    <submittedName>
        <fullName evidence="3">Uncharacterized protein</fullName>
    </submittedName>
</protein>
<reference evidence="3 4" key="1">
    <citation type="submission" date="2024-09" db="EMBL/GenBank/DDBJ databases">
        <title>Chromosome-scale assembly of Riccia sorocarpa.</title>
        <authorList>
            <person name="Paukszto L."/>
        </authorList>
    </citation>
    <scope>NUCLEOTIDE SEQUENCE [LARGE SCALE GENOMIC DNA]</scope>
    <source>
        <strain evidence="3">LP-2024</strain>
        <tissue evidence="3">Aerial parts of the thallus</tissue>
    </source>
</reference>
<sequence length="540" mass="60905">MSSACGKVDERLRKAAVDRAQRRQNRLDTKIFGLQSGGKSRTKKRARSSDLETVEQRASKCADCGSYEEELTKGPRPLCNSCRQKWKNKRKERVARNLQDVSSDGDSVEIISACSEPGEKMYVKDLEAKLQQCKAELREVRAHQQRLETDLTEAEKKIITSEEKNVKLETNVYYLSLIKKEHEILRVEKKSWEILQAELRMQLEAKEAEVTCVNEKYNCSQEEIQRLKNIIKSINSLSDKVVDNKPVQDPSIPNLGSLSGRSGVVTGQQEPAAEHEGSKKASNGIKTEHAQVVAEDSDCEVDVDVDTEPDHPILTTSRNPAGPGHITSRNPPTQFLNRGSAGVSGGGGYDAEAGGGLEDGGYREESEEGGMCGSPQGEDSDTDAQDLIPLIVHEGAQRYVDQDFIYWMNTSLRRPTPQEMRDHKTNYPQNKKPYYWVGICGSDIINAYVEACSSPPRRIPKVYDLVAVFRLVPDFKFDRLTSHRPGVHDFYWYLVWKHCLKIPDYPGYRDNLACTENLPRKRGRPRKVSEYQSVPVPWTD</sequence>
<evidence type="ECO:0000256" key="2">
    <source>
        <dbReference type="SAM" id="MobiDB-lite"/>
    </source>
</evidence>
<name>A0ABD3IDJ7_9MARC</name>
<feature type="region of interest" description="Disordered" evidence="2">
    <location>
        <begin position="242"/>
        <end position="285"/>
    </location>
</feature>
<feature type="compositionally biased region" description="Polar residues" evidence="2">
    <location>
        <begin position="327"/>
        <end position="337"/>
    </location>
</feature>